<dbReference type="PROSITE" id="PS50309">
    <property type="entry name" value="DC"/>
    <property type="match status" value="2"/>
</dbReference>
<dbReference type="GO" id="GO:0035556">
    <property type="term" value="P:intracellular signal transduction"/>
    <property type="evidence" value="ECO:0007669"/>
    <property type="project" value="InterPro"/>
</dbReference>
<dbReference type="InterPro" id="IPR003533">
    <property type="entry name" value="Doublecortin_dom"/>
</dbReference>
<dbReference type="Proteomes" id="UP001497482">
    <property type="component" value="Chromosome 12"/>
</dbReference>
<evidence type="ECO:0000313" key="4">
    <source>
        <dbReference type="Proteomes" id="UP001497482"/>
    </source>
</evidence>
<feature type="domain" description="Doublecortin" evidence="2">
    <location>
        <begin position="137"/>
        <end position="219"/>
    </location>
</feature>
<dbReference type="GO" id="GO:0005874">
    <property type="term" value="C:microtubule"/>
    <property type="evidence" value="ECO:0007669"/>
    <property type="project" value="TreeGrafter"/>
</dbReference>
<dbReference type="Gene3D" id="3.10.20.230">
    <property type="entry name" value="Doublecortin domain"/>
    <property type="match status" value="2"/>
</dbReference>
<protein>
    <recommendedName>
        <fullName evidence="2">Doublecortin domain-containing protein</fullName>
    </recommendedName>
</protein>
<organism evidence="3 4">
    <name type="scientific">Knipowitschia caucasica</name>
    <name type="common">Caucasian dwarf goby</name>
    <name type="synonym">Pomatoschistus caucasicus</name>
    <dbReference type="NCBI Taxonomy" id="637954"/>
    <lineage>
        <taxon>Eukaryota</taxon>
        <taxon>Metazoa</taxon>
        <taxon>Chordata</taxon>
        <taxon>Craniata</taxon>
        <taxon>Vertebrata</taxon>
        <taxon>Euteleostomi</taxon>
        <taxon>Actinopterygii</taxon>
        <taxon>Neopterygii</taxon>
        <taxon>Teleostei</taxon>
        <taxon>Neoteleostei</taxon>
        <taxon>Acanthomorphata</taxon>
        <taxon>Gobiaria</taxon>
        <taxon>Gobiiformes</taxon>
        <taxon>Gobioidei</taxon>
        <taxon>Gobiidae</taxon>
        <taxon>Gobiinae</taxon>
        <taxon>Knipowitschia</taxon>
    </lineage>
</organism>
<evidence type="ECO:0000256" key="1">
    <source>
        <dbReference type="ARBA" id="ARBA00022737"/>
    </source>
</evidence>
<dbReference type="AlphaFoldDB" id="A0AAV2JBV8"/>
<feature type="domain" description="Doublecortin" evidence="2">
    <location>
        <begin position="10"/>
        <end position="98"/>
    </location>
</feature>
<dbReference type="PANTHER" id="PTHR23004">
    <property type="entry name" value="DOUBLECORTIN DOMAIN CONTAINING 2"/>
    <property type="match status" value="1"/>
</dbReference>
<accession>A0AAV2JBV8</accession>
<evidence type="ECO:0000313" key="3">
    <source>
        <dbReference type="EMBL" id="CAL1575068.1"/>
    </source>
</evidence>
<dbReference type="FunFam" id="3.10.20.230:FF:000004">
    <property type="entry name" value="Doublecortin domain containing 2"/>
    <property type="match status" value="1"/>
</dbReference>
<dbReference type="SMART" id="SM00537">
    <property type="entry name" value="DCX"/>
    <property type="match status" value="2"/>
</dbReference>
<sequence length="351" mass="38740">MKPGPLPEAKTITVYRNGDGFFVGRRVVVSARFSSLDVLLDHLSSVRSGAGTGAGVQFGAVRKLFSLRGLRLRRLQQLEAGGRYVAAGNESFKHLDYSEITAKTPQMRLNVQILPVVQNQSQSQASSRWGKTKDGTCTIHVFRNGEVLFPPVRVRIPKYTLKSWDNVLAMVAEKVRLRTGAVQRLCTVEGRPLSSPAQLRNQQHYVAVGAERFKALPYDQRLYNRPLSNKNSSYGFGRQSKTQNSLVPVHLSREYGNTSLQTGAAERRQPGASSFLGGSVFAPQRRRSEIAGAAEVKEEQLTFMPIDQTEPKTLGEDRVLSCVQGPACLHIHLNVTDHVQSVALAAPKIHK</sequence>
<dbReference type="SUPFAM" id="SSF89837">
    <property type="entry name" value="Doublecortin (DC)"/>
    <property type="match status" value="2"/>
</dbReference>
<gene>
    <name evidence="3" type="ORF">KC01_LOCUS6710</name>
</gene>
<dbReference type="Pfam" id="PF03607">
    <property type="entry name" value="DCX"/>
    <property type="match status" value="2"/>
</dbReference>
<dbReference type="PANTHER" id="PTHR23004:SF9">
    <property type="entry name" value="DOUBLECORTIN DOMAIN-CONTAINING PROTEIN 2C"/>
    <property type="match status" value="1"/>
</dbReference>
<dbReference type="InterPro" id="IPR036572">
    <property type="entry name" value="Doublecortin_dom_sf"/>
</dbReference>
<proteinExistence type="predicted"/>
<dbReference type="EMBL" id="OZ035834">
    <property type="protein sequence ID" value="CAL1575068.1"/>
    <property type="molecule type" value="Genomic_DNA"/>
</dbReference>
<evidence type="ECO:0000259" key="2">
    <source>
        <dbReference type="PROSITE" id="PS50309"/>
    </source>
</evidence>
<keyword evidence="1" id="KW-0677">Repeat</keyword>
<reference evidence="3 4" key="1">
    <citation type="submission" date="2024-04" db="EMBL/GenBank/DDBJ databases">
        <authorList>
            <person name="Waldvogel A.-M."/>
            <person name="Schoenle A."/>
        </authorList>
    </citation>
    <scope>NUCLEOTIDE SEQUENCE [LARGE SCALE GENOMIC DNA]</scope>
</reference>
<keyword evidence="4" id="KW-1185">Reference proteome</keyword>
<name>A0AAV2JBV8_KNICA</name>
<dbReference type="GO" id="GO:0005815">
    <property type="term" value="C:microtubule organizing center"/>
    <property type="evidence" value="ECO:0007669"/>
    <property type="project" value="TreeGrafter"/>
</dbReference>